<keyword evidence="3" id="KW-0238">DNA-binding</keyword>
<proteinExistence type="predicted"/>
<evidence type="ECO:0000256" key="3">
    <source>
        <dbReference type="ARBA" id="ARBA00023125"/>
    </source>
</evidence>
<organism evidence="6">
    <name type="scientific">Notodromas monacha</name>
    <dbReference type="NCBI Taxonomy" id="399045"/>
    <lineage>
        <taxon>Eukaryota</taxon>
        <taxon>Metazoa</taxon>
        <taxon>Ecdysozoa</taxon>
        <taxon>Arthropoda</taxon>
        <taxon>Crustacea</taxon>
        <taxon>Oligostraca</taxon>
        <taxon>Ostracoda</taxon>
        <taxon>Podocopa</taxon>
        <taxon>Podocopida</taxon>
        <taxon>Cypridocopina</taxon>
        <taxon>Cypridoidea</taxon>
        <taxon>Cyprididae</taxon>
        <taxon>Notodromas</taxon>
    </lineage>
</organism>
<evidence type="ECO:0000313" key="6">
    <source>
        <dbReference type="EMBL" id="CAD7277853.1"/>
    </source>
</evidence>
<reference evidence="6" key="1">
    <citation type="submission" date="2020-11" db="EMBL/GenBank/DDBJ databases">
        <authorList>
            <person name="Tran Van P."/>
        </authorList>
    </citation>
    <scope>NUCLEOTIDE SEQUENCE</scope>
</reference>
<accession>A0A7R9GE88</accession>
<gene>
    <name evidence="6" type="ORF">NMOB1V02_LOCUS5574</name>
</gene>
<dbReference type="OrthoDB" id="6022628at2759"/>
<evidence type="ECO:0000256" key="4">
    <source>
        <dbReference type="ARBA" id="ARBA00023163"/>
    </source>
</evidence>
<evidence type="ECO:0000313" key="7">
    <source>
        <dbReference type="Proteomes" id="UP000678499"/>
    </source>
</evidence>
<dbReference type="EMBL" id="OA883072">
    <property type="protein sequence ID" value="CAD7277853.1"/>
    <property type="molecule type" value="Genomic_DNA"/>
</dbReference>
<keyword evidence="7" id="KW-1185">Reference proteome</keyword>
<dbReference type="Proteomes" id="UP000678499">
    <property type="component" value="Unassembled WGS sequence"/>
</dbReference>
<dbReference type="PANTHER" id="PTHR15741:SF37">
    <property type="entry name" value="LD38259P"/>
    <property type="match status" value="1"/>
</dbReference>
<comment type="subcellular location">
    <subcellularLocation>
        <location evidence="1">Nucleus</location>
    </subcellularLocation>
</comment>
<evidence type="ECO:0000256" key="1">
    <source>
        <dbReference type="ARBA" id="ARBA00004123"/>
    </source>
</evidence>
<dbReference type="GO" id="GO:0005634">
    <property type="term" value="C:nucleus"/>
    <property type="evidence" value="ECO:0007669"/>
    <property type="project" value="UniProtKB-SubCell"/>
</dbReference>
<protein>
    <submittedName>
        <fullName evidence="6">Uncharacterized protein</fullName>
    </submittedName>
</protein>
<dbReference type="GO" id="GO:0000981">
    <property type="term" value="F:DNA-binding transcription factor activity, RNA polymerase II-specific"/>
    <property type="evidence" value="ECO:0007669"/>
    <property type="project" value="TreeGrafter"/>
</dbReference>
<evidence type="ECO:0000256" key="2">
    <source>
        <dbReference type="ARBA" id="ARBA00023015"/>
    </source>
</evidence>
<keyword evidence="4" id="KW-0804">Transcription</keyword>
<dbReference type="InterPro" id="IPR052207">
    <property type="entry name" value="Max-like/E-box_TFs"/>
</dbReference>
<name>A0A7R9GE88_9CRUS</name>
<evidence type="ECO:0000256" key="5">
    <source>
        <dbReference type="ARBA" id="ARBA00023242"/>
    </source>
</evidence>
<dbReference type="AlphaFoldDB" id="A0A7R9GE88"/>
<dbReference type="EMBL" id="CAJPEX010001035">
    <property type="protein sequence ID" value="CAG0918005.1"/>
    <property type="molecule type" value="Genomic_DNA"/>
</dbReference>
<dbReference type="GO" id="GO:0000978">
    <property type="term" value="F:RNA polymerase II cis-regulatory region sequence-specific DNA binding"/>
    <property type="evidence" value="ECO:0007669"/>
    <property type="project" value="TreeGrafter"/>
</dbReference>
<keyword evidence="5" id="KW-0539">Nucleus</keyword>
<keyword evidence="2" id="KW-0805">Transcription regulation</keyword>
<sequence length="105" mass="11816">MHMYRDHVRQKTLQDWKFWIFSHLTDPLAESFNNSVSTASLDDLFRTTSSWAEQHCALVALRPSVLASLRQLSTNTSILSNPLKLAEEAADAVSKQEVHEASNSS</sequence>
<dbReference type="PANTHER" id="PTHR15741">
    <property type="entry name" value="BASIC HELIX-LOOP-HELIX ZIP TRANSCRIPTION FACTOR"/>
    <property type="match status" value="1"/>
</dbReference>